<reference evidence="2" key="1">
    <citation type="submission" date="2013-08" db="EMBL/GenBank/DDBJ databases">
        <authorList>
            <person name="Mendez C."/>
            <person name="Richter M."/>
            <person name="Ferrer M."/>
            <person name="Sanchez J."/>
        </authorList>
    </citation>
    <scope>NUCLEOTIDE SEQUENCE</scope>
</reference>
<evidence type="ECO:0000256" key="1">
    <source>
        <dbReference type="SAM" id="MobiDB-lite"/>
    </source>
</evidence>
<gene>
    <name evidence="2" type="ORF">B1A_08326</name>
</gene>
<name>T1BBV2_9ZZZZ</name>
<reference evidence="2" key="2">
    <citation type="journal article" date="2014" name="ISME J.">
        <title>Microbial stratification in low pH oxic and suboxic macroscopic growths along an acid mine drainage.</title>
        <authorList>
            <person name="Mendez-Garcia C."/>
            <person name="Mesa V."/>
            <person name="Sprenger R.R."/>
            <person name="Richter M."/>
            <person name="Diez M.S."/>
            <person name="Solano J."/>
            <person name="Bargiela R."/>
            <person name="Golyshina O.V."/>
            <person name="Manteca A."/>
            <person name="Ramos J.L."/>
            <person name="Gallego J.R."/>
            <person name="Llorente I."/>
            <person name="Martins Dos Santos V.A."/>
            <person name="Jensen O.N."/>
            <person name="Pelaez A.I."/>
            <person name="Sanchez J."/>
            <person name="Ferrer M."/>
        </authorList>
    </citation>
    <scope>NUCLEOTIDE SEQUENCE</scope>
</reference>
<protein>
    <submittedName>
        <fullName evidence="2">Uncharacterized protein</fullName>
    </submittedName>
</protein>
<dbReference type="AlphaFoldDB" id="T1BBV2"/>
<dbReference type="EMBL" id="AUZX01005960">
    <property type="protein sequence ID" value="EQD65958.1"/>
    <property type="molecule type" value="Genomic_DNA"/>
</dbReference>
<feature type="region of interest" description="Disordered" evidence="1">
    <location>
        <begin position="306"/>
        <end position="327"/>
    </location>
</feature>
<evidence type="ECO:0000313" key="2">
    <source>
        <dbReference type="EMBL" id="EQD65958.1"/>
    </source>
</evidence>
<proteinExistence type="predicted"/>
<sequence length="346" mass="37150">MAVVLSVPLVPHAAAPLVADAAAPLNQVWIDLATFSGMGMPGMGAAGGNPMQMLGRMLDGGRAGNRFGNTHSGSAGQWMDVTVFTRRNPALDSATHAIPAALKLGESLRLQAPRVRAVAEHDTDAVVETDYERPRGKLLLYWGCGEQVRAAQPRVLDMATADPRDVAAFFVVRRATQRGAHSAAGRPQWPNPADERLLPEGASIVGAHAFSGKGIVESLRFSIPREHDLLPPIALKQAQRNGATLLSWQAMPQAHAFFLGAMGARTDSGGAAEMVLWTSSEAARDRLRSGRLPAQSRHRRLAQGQGVAWAGHARMRDPQGRVRRRRDAAHDRLWQRIESGAPATPG</sequence>
<comment type="caution">
    <text evidence="2">The sequence shown here is derived from an EMBL/GenBank/DDBJ whole genome shotgun (WGS) entry which is preliminary data.</text>
</comment>
<accession>T1BBV2</accession>
<organism evidence="2">
    <name type="scientific">mine drainage metagenome</name>
    <dbReference type="NCBI Taxonomy" id="410659"/>
    <lineage>
        <taxon>unclassified sequences</taxon>
        <taxon>metagenomes</taxon>
        <taxon>ecological metagenomes</taxon>
    </lineage>
</organism>